<proteinExistence type="predicted"/>
<evidence type="ECO:0000313" key="3">
    <source>
        <dbReference type="Proteomes" id="UP001597641"/>
    </source>
</evidence>
<feature type="chain" id="PRO_5046755378" evidence="1">
    <location>
        <begin position="24"/>
        <end position="195"/>
    </location>
</feature>
<evidence type="ECO:0000256" key="1">
    <source>
        <dbReference type="SAM" id="SignalP"/>
    </source>
</evidence>
<dbReference type="RefSeq" id="WP_377484004.1">
    <property type="nucleotide sequence ID" value="NZ_JBHUOX010000006.1"/>
</dbReference>
<dbReference type="EMBL" id="JBHUOX010000006">
    <property type="protein sequence ID" value="MFD3000708.1"/>
    <property type="molecule type" value="Genomic_DNA"/>
</dbReference>
<name>A0ABW6BXF2_9BACT</name>
<dbReference type="Proteomes" id="UP001597641">
    <property type="component" value="Unassembled WGS sequence"/>
</dbReference>
<dbReference type="InterPro" id="IPR011473">
    <property type="entry name" value="DUF1579"/>
</dbReference>
<accession>A0ABW6BXF2</accession>
<protein>
    <submittedName>
        <fullName evidence="2">DUF1579 family protein</fullName>
    </submittedName>
</protein>
<comment type="caution">
    <text evidence="2">The sequence shown here is derived from an EMBL/GenBank/DDBJ whole genome shotgun (WGS) entry which is preliminary data.</text>
</comment>
<organism evidence="2 3">
    <name type="scientific">Pontibacter toksunensis</name>
    <dbReference type="NCBI Taxonomy" id="1332631"/>
    <lineage>
        <taxon>Bacteria</taxon>
        <taxon>Pseudomonadati</taxon>
        <taxon>Bacteroidota</taxon>
        <taxon>Cytophagia</taxon>
        <taxon>Cytophagales</taxon>
        <taxon>Hymenobacteraceae</taxon>
        <taxon>Pontibacter</taxon>
    </lineage>
</organism>
<feature type="signal peptide" evidence="1">
    <location>
        <begin position="1"/>
        <end position="23"/>
    </location>
</feature>
<evidence type="ECO:0000313" key="2">
    <source>
        <dbReference type="EMBL" id="MFD3000708.1"/>
    </source>
</evidence>
<dbReference type="Pfam" id="PF07617">
    <property type="entry name" value="DUF1579"/>
    <property type="match status" value="1"/>
</dbReference>
<reference evidence="3" key="1">
    <citation type="journal article" date="2019" name="Int. J. Syst. Evol. Microbiol.">
        <title>The Global Catalogue of Microorganisms (GCM) 10K type strain sequencing project: providing services to taxonomists for standard genome sequencing and annotation.</title>
        <authorList>
            <consortium name="The Broad Institute Genomics Platform"/>
            <consortium name="The Broad Institute Genome Sequencing Center for Infectious Disease"/>
            <person name="Wu L."/>
            <person name="Ma J."/>
        </authorList>
    </citation>
    <scope>NUCLEOTIDE SEQUENCE [LARGE SCALE GENOMIC DNA]</scope>
    <source>
        <strain evidence="3">KCTC 23984</strain>
    </source>
</reference>
<gene>
    <name evidence="2" type="ORF">ACFS7Z_10080</name>
</gene>
<sequence length="195" mass="22371">MKKVMTFLLAVVLLMGAAPETQAQKSKTLTSKEADEILQRIVGKWQVSHFVTEYDFEKSKLVETKGTASFGKAFQGDYVHEQFELEQPNGSILQGDGFIRYSEENSQFELVQLDKKGKSIVLMAGKWYPLYNTLLFTHVKGDKQWSKKNDPNMHCLYLFKDDGTFLRVNRTIDKNGNCIVLSQDHYSYPEVADLR</sequence>
<keyword evidence="1" id="KW-0732">Signal</keyword>
<keyword evidence="3" id="KW-1185">Reference proteome</keyword>